<dbReference type="Pfam" id="PF07681">
    <property type="entry name" value="DoxX"/>
    <property type="match status" value="1"/>
</dbReference>
<proteinExistence type="inferred from homology"/>
<dbReference type="OrthoDB" id="9810206at2"/>
<dbReference type="Proteomes" id="UP000236884">
    <property type="component" value="Chromosome"/>
</dbReference>
<evidence type="ECO:0000256" key="6">
    <source>
        <dbReference type="ARBA" id="ARBA00023136"/>
    </source>
</evidence>
<organism evidence="8 9">
    <name type="scientific">Variibacter gotjawalensis</name>
    <dbReference type="NCBI Taxonomy" id="1333996"/>
    <lineage>
        <taxon>Bacteria</taxon>
        <taxon>Pseudomonadati</taxon>
        <taxon>Pseudomonadota</taxon>
        <taxon>Alphaproteobacteria</taxon>
        <taxon>Hyphomicrobiales</taxon>
        <taxon>Nitrobacteraceae</taxon>
        <taxon>Variibacter</taxon>
    </lineage>
</organism>
<dbReference type="KEGG" id="vgo:GJW-30_1_03472"/>
<protein>
    <submittedName>
        <fullName evidence="8">Inner membrane protein YphA</fullName>
    </submittedName>
</protein>
<name>A0A0S3PY90_9BRAD</name>
<evidence type="ECO:0000256" key="7">
    <source>
        <dbReference type="SAM" id="Phobius"/>
    </source>
</evidence>
<comment type="subcellular location">
    <subcellularLocation>
        <location evidence="1">Cell membrane</location>
        <topology evidence="1">Multi-pass membrane protein</topology>
    </subcellularLocation>
</comment>
<evidence type="ECO:0000256" key="3">
    <source>
        <dbReference type="ARBA" id="ARBA00022475"/>
    </source>
</evidence>
<dbReference type="RefSeq" id="WP_096357544.1">
    <property type="nucleotide sequence ID" value="NZ_AP014946.1"/>
</dbReference>
<gene>
    <name evidence="8" type="primary">yphA</name>
    <name evidence="8" type="ORF">GJW-30_1_03472</name>
</gene>
<keyword evidence="5 7" id="KW-1133">Transmembrane helix</keyword>
<evidence type="ECO:0000313" key="9">
    <source>
        <dbReference type="Proteomes" id="UP000236884"/>
    </source>
</evidence>
<feature type="transmembrane region" description="Helical" evidence="7">
    <location>
        <begin position="69"/>
        <end position="86"/>
    </location>
</feature>
<keyword evidence="9" id="KW-1185">Reference proteome</keyword>
<feature type="transmembrane region" description="Helical" evidence="7">
    <location>
        <begin position="6"/>
        <end position="25"/>
    </location>
</feature>
<dbReference type="GO" id="GO:0005886">
    <property type="term" value="C:plasma membrane"/>
    <property type="evidence" value="ECO:0007669"/>
    <property type="project" value="UniProtKB-SubCell"/>
</dbReference>
<evidence type="ECO:0000256" key="4">
    <source>
        <dbReference type="ARBA" id="ARBA00022692"/>
    </source>
</evidence>
<dbReference type="PANTHER" id="PTHR33452">
    <property type="entry name" value="OXIDOREDUCTASE CATD-RELATED"/>
    <property type="match status" value="1"/>
</dbReference>
<feature type="transmembrane region" description="Helical" evidence="7">
    <location>
        <begin position="45"/>
        <end position="63"/>
    </location>
</feature>
<dbReference type="PANTHER" id="PTHR33452:SF1">
    <property type="entry name" value="INNER MEMBRANE PROTEIN YPHA-RELATED"/>
    <property type="match status" value="1"/>
</dbReference>
<sequence>MNDLLYAIGRALIPIMFIHSGWGKLMAIERTVAAITSKGLPQPTVLAWVVAIVELVGGVMVLVGFKTRYAALALLVFTAIATYYFHNFWALSGDAVNLQRIMALKNLAVMGALLMLIANGSGRFSVDRR</sequence>
<dbReference type="AlphaFoldDB" id="A0A0S3PY90"/>
<evidence type="ECO:0000256" key="5">
    <source>
        <dbReference type="ARBA" id="ARBA00022989"/>
    </source>
</evidence>
<dbReference type="InterPro" id="IPR051907">
    <property type="entry name" value="DoxX-like_oxidoreductase"/>
</dbReference>
<keyword evidence="4 7" id="KW-0812">Transmembrane</keyword>
<evidence type="ECO:0000256" key="1">
    <source>
        <dbReference type="ARBA" id="ARBA00004651"/>
    </source>
</evidence>
<feature type="transmembrane region" description="Helical" evidence="7">
    <location>
        <begin position="107"/>
        <end position="126"/>
    </location>
</feature>
<keyword evidence="6 7" id="KW-0472">Membrane</keyword>
<evidence type="ECO:0000313" key="8">
    <source>
        <dbReference type="EMBL" id="BAT60922.1"/>
    </source>
</evidence>
<dbReference type="InterPro" id="IPR032808">
    <property type="entry name" value="DoxX"/>
</dbReference>
<evidence type="ECO:0000256" key="2">
    <source>
        <dbReference type="ARBA" id="ARBA00006679"/>
    </source>
</evidence>
<reference evidence="8 9" key="1">
    <citation type="submission" date="2015-08" db="EMBL/GenBank/DDBJ databases">
        <title>Investigation of the bacterial diversity of lava forest soil.</title>
        <authorList>
            <person name="Lee J.S."/>
        </authorList>
    </citation>
    <scope>NUCLEOTIDE SEQUENCE [LARGE SCALE GENOMIC DNA]</scope>
    <source>
        <strain evidence="8 9">GJW-30</strain>
    </source>
</reference>
<comment type="similarity">
    <text evidence="2">Belongs to the DoxX family.</text>
</comment>
<accession>A0A0S3PY90</accession>
<keyword evidence="3" id="KW-1003">Cell membrane</keyword>
<dbReference type="EMBL" id="AP014946">
    <property type="protein sequence ID" value="BAT60922.1"/>
    <property type="molecule type" value="Genomic_DNA"/>
</dbReference>